<name>A0A6C0JMX0_9ZZZZ</name>
<proteinExistence type="predicted"/>
<organism evidence="1">
    <name type="scientific">viral metagenome</name>
    <dbReference type="NCBI Taxonomy" id="1070528"/>
    <lineage>
        <taxon>unclassified sequences</taxon>
        <taxon>metagenomes</taxon>
        <taxon>organismal metagenomes</taxon>
    </lineage>
</organism>
<dbReference type="AlphaFoldDB" id="A0A6C0JMX0"/>
<reference evidence="1" key="1">
    <citation type="journal article" date="2020" name="Nature">
        <title>Giant virus diversity and host interactions through global metagenomics.</title>
        <authorList>
            <person name="Schulz F."/>
            <person name="Roux S."/>
            <person name="Paez-Espino D."/>
            <person name="Jungbluth S."/>
            <person name="Walsh D.A."/>
            <person name="Denef V.J."/>
            <person name="McMahon K.D."/>
            <person name="Konstantinidis K.T."/>
            <person name="Eloe-Fadrosh E.A."/>
            <person name="Kyrpides N.C."/>
            <person name="Woyke T."/>
        </authorList>
    </citation>
    <scope>NUCLEOTIDE SEQUENCE</scope>
    <source>
        <strain evidence="1">GVMAG-M-3300027708-5</strain>
    </source>
</reference>
<dbReference type="EMBL" id="MN740406">
    <property type="protein sequence ID" value="QHU05024.1"/>
    <property type="molecule type" value="Genomic_DNA"/>
</dbReference>
<protein>
    <submittedName>
        <fullName evidence="1">Uncharacterized protein</fullName>
    </submittedName>
</protein>
<accession>A0A6C0JMX0</accession>
<sequence length="524" mass="61748">MELSGKQDAHKTIDDLYKLYETNEYMTGKINAYICKQLPSIFENMERLHIERANRIQELSTEQDLFIQCFLNNNQYFYISATEQFFYYDGLHYQDFNEDDILHHVLTTITKDRNLMSWKQRTKINIMKRIKDNSLLTSIPESDTIQNVLDLLSPALFSSRVEAKYFLTILGDNILRKNTNLIHFINPKSKQFLLKFNNVCQIFLGIGLSQTFKHKYYEHAYADCRLVKINECVQIETIWNPIISHAALDIICVACHYSTRYQSSDNYLTEFSNEESLIKSVFYIKDMQPNDLVQLFINDYLDKNQAAPTPITWKNMQYLWKQFLDSKNLPSVIFMQTLKGLMIEKLKDNYKEEADSFHGICSKFLPVIQKFLQFWSETMVEDETEHDLEIEEIVILFRKWPPSLSLSTNNSGGSIQTLTDKQIRDLISYYFPGVELDRDKYISRMRCILWDKQLDIQVALDNLKANLRASSITTNYSIYDAYSFYCKQANSQNVSKSYFEKYVMDNFSEYIVDSKFLSSEWTMA</sequence>
<evidence type="ECO:0000313" key="1">
    <source>
        <dbReference type="EMBL" id="QHU05024.1"/>
    </source>
</evidence>